<protein>
    <submittedName>
        <fullName evidence="1">Uncharacterized protein</fullName>
    </submittedName>
</protein>
<dbReference type="InParanoid" id="A0A317ZIX2"/>
<dbReference type="RefSeq" id="WP_110129644.1">
    <property type="nucleotide sequence ID" value="NZ_QHJQ01000001.1"/>
</dbReference>
<name>A0A317ZIX2_9BACT</name>
<keyword evidence="2" id="KW-1185">Reference proteome</keyword>
<dbReference type="EMBL" id="QHJQ01000001">
    <property type="protein sequence ID" value="PXA05565.1"/>
    <property type="molecule type" value="Genomic_DNA"/>
</dbReference>
<dbReference type="NCBIfam" id="NF046086">
    <property type="entry name" value="BFO_1060_trans"/>
    <property type="match status" value="1"/>
</dbReference>
<comment type="caution">
    <text evidence="1">The sequence shown here is derived from an EMBL/GenBank/DDBJ whole genome shotgun (WGS) entry which is preliminary data.</text>
</comment>
<reference evidence="1 2" key="1">
    <citation type="submission" date="2018-05" db="EMBL/GenBank/DDBJ databases">
        <title>Coraliomargarita sinensis sp. nov., isolated from a marine solar saltern.</title>
        <authorList>
            <person name="Zhou L.Y."/>
        </authorList>
    </citation>
    <scope>NUCLEOTIDE SEQUENCE [LARGE SCALE GENOMIC DNA]</scope>
    <source>
        <strain evidence="1 2">WN38</strain>
    </source>
</reference>
<evidence type="ECO:0000313" key="1">
    <source>
        <dbReference type="EMBL" id="PXA05565.1"/>
    </source>
</evidence>
<accession>A0A317ZIX2</accession>
<proteinExistence type="predicted"/>
<dbReference type="SUPFAM" id="SSF53756">
    <property type="entry name" value="UDP-Glycosyltransferase/glycogen phosphorylase"/>
    <property type="match status" value="1"/>
</dbReference>
<dbReference type="Proteomes" id="UP000247099">
    <property type="component" value="Unassembled WGS sequence"/>
</dbReference>
<sequence length="470" mass="55097">MTDRPRQLLYFTNNDSGRDVEITLPVLHFAERFLNCEVRATLTTNIHEIHRLRPDCVVVANTIGALLHFHISREAHKLGIPVFALISEGNFKTDGSFDYWGYNTDKIFYQSYLCCWSRRTRDFLREELPQMKDRIVLTGGTGFDRYRIYQFESRRPFLSRHGVDPAKFDRIIGYAGWGFGKLAHPRGRSELLNYFKGDAAMLDWAETQRLAVEDILRRSIEAHPDTLFILKKHPTETVAAEPGAEDNEMAALKDYPNVLYLLDEQLHDLINIVDLWWVYESTTALEADMMGKQTLFIVPDPDFPRVTLFEGFPQAESFEEVDAMSETFFTSGNLPGYRAEERIQRRREIVRETIGYDDGCNHIRAAYYLKRTLEQPPRGRRARLSLYYFFVYWTLRALVPLYRPNLFAKIPWLRRKLWVFDKYPLRGLPELKARYEAYLDKFYEDANIAERFKQGTLFDDLLDSPPSEKT</sequence>
<dbReference type="OrthoDB" id="884081at2"/>
<gene>
    <name evidence="1" type="ORF">DDZ13_01445</name>
</gene>
<evidence type="ECO:0000313" key="2">
    <source>
        <dbReference type="Proteomes" id="UP000247099"/>
    </source>
</evidence>
<organism evidence="1 2">
    <name type="scientific">Coraliomargarita sinensis</name>
    <dbReference type="NCBI Taxonomy" id="2174842"/>
    <lineage>
        <taxon>Bacteria</taxon>
        <taxon>Pseudomonadati</taxon>
        <taxon>Verrucomicrobiota</taxon>
        <taxon>Opitutia</taxon>
        <taxon>Puniceicoccales</taxon>
        <taxon>Coraliomargaritaceae</taxon>
        <taxon>Coraliomargarita</taxon>
    </lineage>
</organism>
<dbReference type="AlphaFoldDB" id="A0A317ZIX2"/>